<sequence length="113" mass="13035">MSTDDVQTEILQRLTRVETKLDMQLNAKDIAAEALEKAKSAHLRQNDFKARLDEIEKQYDNEIRLLNARVDAESATLIARIQAENQERKLDRRWMIGTMFTACALIVATIKLF</sequence>
<keyword evidence="1" id="KW-0812">Transmembrane</keyword>
<evidence type="ECO:0000313" key="3">
    <source>
        <dbReference type="Proteomes" id="UP001178662"/>
    </source>
</evidence>
<dbReference type="AlphaFoldDB" id="A0AA95F423"/>
<dbReference type="Proteomes" id="UP001178662">
    <property type="component" value="Chromosome"/>
</dbReference>
<organism evidence="2 3">
    <name type="scientific">Candidatus Cohnella colombiensis</name>
    <dbReference type="NCBI Taxonomy" id="3121368"/>
    <lineage>
        <taxon>Bacteria</taxon>
        <taxon>Bacillati</taxon>
        <taxon>Bacillota</taxon>
        <taxon>Bacilli</taxon>
        <taxon>Bacillales</taxon>
        <taxon>Paenibacillaceae</taxon>
        <taxon>Cohnella</taxon>
    </lineage>
</organism>
<name>A0AA95F423_9BACL</name>
<evidence type="ECO:0000256" key="1">
    <source>
        <dbReference type="SAM" id="Phobius"/>
    </source>
</evidence>
<feature type="transmembrane region" description="Helical" evidence="1">
    <location>
        <begin position="94"/>
        <end position="112"/>
    </location>
</feature>
<evidence type="ECO:0000313" key="2">
    <source>
        <dbReference type="EMBL" id="WEK56448.1"/>
    </source>
</evidence>
<accession>A0AA95F423</accession>
<protein>
    <submittedName>
        <fullName evidence="2">Uncharacterized protein</fullName>
    </submittedName>
</protein>
<proteinExistence type="predicted"/>
<dbReference type="EMBL" id="CP119317">
    <property type="protein sequence ID" value="WEK56448.1"/>
    <property type="molecule type" value="Genomic_DNA"/>
</dbReference>
<reference evidence="2" key="1">
    <citation type="submission" date="2023-03" db="EMBL/GenBank/DDBJ databases">
        <title>Andean soil-derived lignocellulolytic bacterial consortium as a source of novel taxa and putative plastic-active enzymes.</title>
        <authorList>
            <person name="Diaz-Garcia L."/>
            <person name="Chuvochina M."/>
            <person name="Feuerriegel G."/>
            <person name="Bunk B."/>
            <person name="Sproer C."/>
            <person name="Streit W.R."/>
            <person name="Rodriguez L.M."/>
            <person name="Overmann J."/>
            <person name="Jimenez D.J."/>
        </authorList>
    </citation>
    <scope>NUCLEOTIDE SEQUENCE</scope>
    <source>
        <strain evidence="2">MAG 2441</strain>
    </source>
</reference>
<keyword evidence="1" id="KW-0472">Membrane</keyword>
<keyword evidence="3" id="KW-1185">Reference proteome</keyword>
<gene>
    <name evidence="2" type="ORF">P0Y55_12000</name>
</gene>
<keyword evidence="1" id="KW-1133">Transmembrane helix</keyword>